<organism evidence="1">
    <name type="scientific">Oryza meridionalis</name>
    <dbReference type="NCBI Taxonomy" id="40149"/>
    <lineage>
        <taxon>Eukaryota</taxon>
        <taxon>Viridiplantae</taxon>
        <taxon>Streptophyta</taxon>
        <taxon>Embryophyta</taxon>
        <taxon>Tracheophyta</taxon>
        <taxon>Spermatophyta</taxon>
        <taxon>Magnoliopsida</taxon>
        <taxon>Liliopsida</taxon>
        <taxon>Poales</taxon>
        <taxon>Poaceae</taxon>
        <taxon>BOP clade</taxon>
        <taxon>Oryzoideae</taxon>
        <taxon>Oryzeae</taxon>
        <taxon>Oryzinae</taxon>
        <taxon>Oryza</taxon>
    </lineage>
</organism>
<dbReference type="Gramene" id="OMERI08G05910.1">
    <property type="protein sequence ID" value="OMERI08G05910.1"/>
    <property type="gene ID" value="OMERI08G05910"/>
</dbReference>
<dbReference type="AlphaFoldDB" id="A0A0E0EJ27"/>
<protein>
    <submittedName>
        <fullName evidence="1">Uncharacterized protein</fullName>
    </submittedName>
</protein>
<reference evidence="1" key="1">
    <citation type="submission" date="2015-04" db="UniProtKB">
        <authorList>
            <consortium name="EnsemblPlants"/>
        </authorList>
    </citation>
    <scope>IDENTIFICATION</scope>
</reference>
<evidence type="ECO:0000313" key="1">
    <source>
        <dbReference type="EnsemblPlants" id="OMERI08G05910.1"/>
    </source>
</evidence>
<accession>A0A0E0EJ27</accession>
<name>A0A0E0EJ27_9ORYZ</name>
<keyword evidence="2" id="KW-1185">Reference proteome</keyword>
<dbReference type="HOGENOM" id="CLU_2201202_0_0_1"/>
<proteinExistence type="predicted"/>
<sequence length="108" mass="12866">MLYFLLRSSQRRIKLLEPRNSIALTPLVHEFLRLFLIKRYATANSIALSYHCRSLKRIEKLDELNSIKGLKEESRKTLLISVKRHEMMIYIQKCFQGRKLERTVAWAC</sequence>
<dbReference type="EnsemblPlants" id="OMERI08G05910.1">
    <property type="protein sequence ID" value="OMERI08G05910.1"/>
    <property type="gene ID" value="OMERI08G05910"/>
</dbReference>
<dbReference type="Proteomes" id="UP000008021">
    <property type="component" value="Chromosome 8"/>
</dbReference>
<reference evidence="1" key="2">
    <citation type="submission" date="2018-05" db="EMBL/GenBank/DDBJ databases">
        <title>OmerRS3 (Oryza meridionalis Reference Sequence Version 3).</title>
        <authorList>
            <person name="Zhang J."/>
            <person name="Kudrna D."/>
            <person name="Lee S."/>
            <person name="Talag J."/>
            <person name="Welchert J."/>
            <person name="Wing R.A."/>
        </authorList>
    </citation>
    <scope>NUCLEOTIDE SEQUENCE [LARGE SCALE GENOMIC DNA]</scope>
    <source>
        <strain evidence="1">cv. OR44</strain>
    </source>
</reference>
<evidence type="ECO:0000313" key="2">
    <source>
        <dbReference type="Proteomes" id="UP000008021"/>
    </source>
</evidence>